<comment type="catalytic activity">
    <reaction evidence="10">
        <text>tRNA(Gly) + glycine + ATP = glycyl-tRNA(Gly) + AMP + diphosphate</text>
        <dbReference type="Rhea" id="RHEA:16013"/>
        <dbReference type="Rhea" id="RHEA-COMP:9664"/>
        <dbReference type="Rhea" id="RHEA-COMP:9683"/>
        <dbReference type="ChEBI" id="CHEBI:30616"/>
        <dbReference type="ChEBI" id="CHEBI:33019"/>
        <dbReference type="ChEBI" id="CHEBI:57305"/>
        <dbReference type="ChEBI" id="CHEBI:78442"/>
        <dbReference type="ChEBI" id="CHEBI:78522"/>
        <dbReference type="ChEBI" id="CHEBI:456215"/>
        <dbReference type="EC" id="6.1.1.14"/>
    </reaction>
</comment>
<dbReference type="SUPFAM" id="SSF47323">
    <property type="entry name" value="Anticodon-binding domain of a subclass of class I aminoacyl-tRNA synthetases"/>
    <property type="match status" value="1"/>
</dbReference>
<reference evidence="12" key="1">
    <citation type="submission" date="2018-06" db="EMBL/GenBank/DDBJ databases">
        <authorList>
            <person name="Zhirakovskaya E."/>
        </authorList>
    </citation>
    <scope>NUCLEOTIDE SEQUENCE</scope>
</reference>
<dbReference type="Gene3D" id="1.10.730.10">
    <property type="entry name" value="Isoleucyl-tRNA Synthetase, Domain 1"/>
    <property type="match status" value="1"/>
</dbReference>
<dbReference type="InterPro" id="IPR009080">
    <property type="entry name" value="tRNAsynth_Ia_anticodon-bd"/>
</dbReference>
<comment type="similarity">
    <text evidence="2">Belongs to the class-II aminoacyl-tRNA synthetase family.</text>
</comment>
<dbReference type="PANTHER" id="PTHR30075">
    <property type="entry name" value="GLYCYL-TRNA SYNTHETASE"/>
    <property type="match status" value="1"/>
</dbReference>
<protein>
    <recommendedName>
        <fullName evidence="3">glycine--tRNA ligase</fullName>
        <ecNumber evidence="3">6.1.1.14</ecNumber>
    </recommendedName>
</protein>
<feature type="domain" description="DALR anticodon binding" evidence="11">
    <location>
        <begin position="586"/>
        <end position="689"/>
    </location>
</feature>
<evidence type="ECO:0000313" key="12">
    <source>
        <dbReference type="EMBL" id="VAW76218.1"/>
    </source>
</evidence>
<keyword evidence="8" id="KW-0648">Protein biosynthesis</keyword>
<dbReference type="InterPro" id="IPR008909">
    <property type="entry name" value="DALR_anticod-bd"/>
</dbReference>
<organism evidence="12">
    <name type="scientific">hydrothermal vent metagenome</name>
    <dbReference type="NCBI Taxonomy" id="652676"/>
    <lineage>
        <taxon>unclassified sequences</taxon>
        <taxon>metagenomes</taxon>
        <taxon>ecological metagenomes</taxon>
    </lineage>
</organism>
<dbReference type="PANTHER" id="PTHR30075:SF2">
    <property type="entry name" value="GLYCINE--TRNA LIGASE, CHLOROPLASTIC_MITOCHONDRIAL 2"/>
    <property type="match status" value="1"/>
</dbReference>
<dbReference type="InterPro" id="IPR006194">
    <property type="entry name" value="Gly-tRNA-synth_heterodimer"/>
</dbReference>
<dbReference type="SMART" id="SM00836">
    <property type="entry name" value="DALR_1"/>
    <property type="match status" value="1"/>
</dbReference>
<evidence type="ECO:0000256" key="4">
    <source>
        <dbReference type="ARBA" id="ARBA00022490"/>
    </source>
</evidence>
<evidence type="ECO:0000256" key="5">
    <source>
        <dbReference type="ARBA" id="ARBA00022598"/>
    </source>
</evidence>
<keyword evidence="5 12" id="KW-0436">Ligase</keyword>
<proteinExistence type="inferred from homology"/>
<keyword evidence="9 12" id="KW-0030">Aminoacyl-tRNA synthetase</keyword>
<dbReference type="AlphaFoldDB" id="A0A3B0Y601"/>
<evidence type="ECO:0000256" key="1">
    <source>
        <dbReference type="ARBA" id="ARBA00004496"/>
    </source>
</evidence>
<dbReference type="EC" id="6.1.1.14" evidence="3"/>
<evidence type="ECO:0000256" key="9">
    <source>
        <dbReference type="ARBA" id="ARBA00023146"/>
    </source>
</evidence>
<gene>
    <name evidence="12" type="ORF">MNBD_GAMMA15-1589</name>
</gene>
<dbReference type="GO" id="GO:0004814">
    <property type="term" value="F:arginine-tRNA ligase activity"/>
    <property type="evidence" value="ECO:0007669"/>
    <property type="project" value="InterPro"/>
</dbReference>
<evidence type="ECO:0000256" key="8">
    <source>
        <dbReference type="ARBA" id="ARBA00022917"/>
    </source>
</evidence>
<dbReference type="GO" id="GO:0006420">
    <property type="term" value="P:arginyl-tRNA aminoacylation"/>
    <property type="evidence" value="ECO:0007669"/>
    <property type="project" value="InterPro"/>
</dbReference>
<dbReference type="GO" id="GO:0006426">
    <property type="term" value="P:glycyl-tRNA aminoacylation"/>
    <property type="evidence" value="ECO:0007669"/>
    <property type="project" value="InterPro"/>
</dbReference>
<dbReference type="HAMAP" id="MF_00255">
    <property type="entry name" value="Gly_tRNA_synth_beta"/>
    <property type="match status" value="1"/>
</dbReference>
<dbReference type="PROSITE" id="PS50861">
    <property type="entry name" value="AA_TRNA_LIGASE_II_GLYAB"/>
    <property type="match status" value="1"/>
</dbReference>
<dbReference type="NCBIfam" id="TIGR00211">
    <property type="entry name" value="glyS"/>
    <property type="match status" value="1"/>
</dbReference>
<evidence type="ECO:0000256" key="7">
    <source>
        <dbReference type="ARBA" id="ARBA00022840"/>
    </source>
</evidence>
<sequence length="691" mass="76272">MTETRNLLIEIGTEELPPKALRRLSEAFADGFARALDEANLEAEGIQPYAAPRRLALLVRALPVSQQDREVVRRGPALTAAFDDEGCPTKAATGFAKSCGVEVEQLDQLETPKGSWLSFRAVEKGKTTAELVANMVQQTLAKLPVPKRMRWGDRDEEFVRPVHWIVLLFGDDVIAAPVLGITAGRETRGHRFHHPEPIVLDSADDYVSALKDRGHVLVDYRVRRDVVHQQVLACGQQLGGEALIDEDLLDEVCSLVEWPVAIGGQFDKAFLDVPSEALISSMQDHQKYFPVVDARNTLLPCFITVANLESRDPEQIRRGNERVIRPRLSDAAFFWNQDRKNPLSSHADRLKNMVFQKKLGTLFDKQQRLSKLATTTASLIGGNTAHAERAAQLCKCDLLTNMVGEFPDLQGIMGRYYAAHDGEADAVANAIEEHYLPRFAGDSLPNSTTGQALAIADRLDSLVGIFAIGQAPTGDKDPFALRRAALGLVRLCIEGNLDIDLEALLGKAAAGFEKGIKAGDSIDAVFAYIMDRLRAYYQESGISADLVDAVLATRPTRLLDFDRRIQACRVFRDLPESTALAAANKRIANILKKTEQAIPETIDDTLLVDPAEKQLAEQLASLKPDVLELMDKGDYTPALQQLAGLRDSVDAFFDQVMVMVEDDDIRANRLALLQELGTLFLRVADLSRLQH</sequence>
<dbReference type="GO" id="GO:0005524">
    <property type="term" value="F:ATP binding"/>
    <property type="evidence" value="ECO:0007669"/>
    <property type="project" value="UniProtKB-KW"/>
</dbReference>
<dbReference type="Pfam" id="PF02092">
    <property type="entry name" value="tRNA_synt_2f"/>
    <property type="match status" value="1"/>
</dbReference>
<dbReference type="Pfam" id="PF05746">
    <property type="entry name" value="DALR_1"/>
    <property type="match status" value="1"/>
</dbReference>
<evidence type="ECO:0000256" key="3">
    <source>
        <dbReference type="ARBA" id="ARBA00012829"/>
    </source>
</evidence>
<dbReference type="GO" id="GO:0005829">
    <property type="term" value="C:cytosol"/>
    <property type="evidence" value="ECO:0007669"/>
    <property type="project" value="TreeGrafter"/>
</dbReference>
<comment type="subcellular location">
    <subcellularLocation>
        <location evidence="1">Cytoplasm</location>
    </subcellularLocation>
</comment>
<evidence type="ECO:0000259" key="11">
    <source>
        <dbReference type="SMART" id="SM00836"/>
    </source>
</evidence>
<dbReference type="EMBL" id="UOFN01000056">
    <property type="protein sequence ID" value="VAW76218.1"/>
    <property type="molecule type" value="Genomic_DNA"/>
</dbReference>
<accession>A0A3B0Y601</accession>
<evidence type="ECO:0000256" key="2">
    <source>
        <dbReference type="ARBA" id="ARBA00008226"/>
    </source>
</evidence>
<keyword evidence="4" id="KW-0963">Cytoplasm</keyword>
<keyword evidence="6" id="KW-0547">Nucleotide-binding</keyword>
<dbReference type="SUPFAM" id="SSF109604">
    <property type="entry name" value="HD-domain/PDEase-like"/>
    <property type="match status" value="1"/>
</dbReference>
<name>A0A3B0Y601_9ZZZZ</name>
<dbReference type="GO" id="GO:0004820">
    <property type="term" value="F:glycine-tRNA ligase activity"/>
    <property type="evidence" value="ECO:0007669"/>
    <property type="project" value="UniProtKB-EC"/>
</dbReference>
<dbReference type="InterPro" id="IPR015944">
    <property type="entry name" value="Gly-tRNA-synth_bsu"/>
</dbReference>
<evidence type="ECO:0000256" key="6">
    <source>
        <dbReference type="ARBA" id="ARBA00022741"/>
    </source>
</evidence>
<keyword evidence="7" id="KW-0067">ATP-binding</keyword>
<evidence type="ECO:0000256" key="10">
    <source>
        <dbReference type="ARBA" id="ARBA00047937"/>
    </source>
</evidence>
<dbReference type="PRINTS" id="PR01045">
    <property type="entry name" value="TRNASYNTHGB"/>
</dbReference>